<dbReference type="GO" id="GO:0009398">
    <property type="term" value="P:FMN biosynthetic process"/>
    <property type="evidence" value="ECO:0007669"/>
    <property type="project" value="TreeGrafter"/>
</dbReference>
<sequence length="153" mass="16623">MTKTLEAVDLMTPESCCLYLPEVDPGMCFTGVVIPGDSRGRSLGFPTANIAVPHDGLADGVYAACVEFPPETKKYAASVSIGKNPTFDDVTDQRVEAYVHDLSANLYGKLMKVHLISQIRGMVKFGSTQELIDQTHLDILETAKVLGECVKRC</sequence>
<evidence type="ECO:0000256" key="1">
    <source>
        <dbReference type="ARBA" id="ARBA00012105"/>
    </source>
</evidence>
<dbReference type="Gene3D" id="2.40.30.30">
    <property type="entry name" value="Riboflavin kinase-like"/>
    <property type="match status" value="1"/>
</dbReference>
<keyword evidence="2" id="KW-0285">Flavoprotein</keyword>
<keyword evidence="4" id="KW-0808">Transferase</keyword>
<comment type="catalytic activity">
    <reaction evidence="7">
        <text>riboflavin + ATP = FMN + ADP + H(+)</text>
        <dbReference type="Rhea" id="RHEA:14357"/>
        <dbReference type="ChEBI" id="CHEBI:15378"/>
        <dbReference type="ChEBI" id="CHEBI:30616"/>
        <dbReference type="ChEBI" id="CHEBI:57986"/>
        <dbReference type="ChEBI" id="CHEBI:58210"/>
        <dbReference type="ChEBI" id="CHEBI:456216"/>
        <dbReference type="EC" id="2.7.1.26"/>
    </reaction>
</comment>
<dbReference type="PANTHER" id="PTHR22749:SF6">
    <property type="entry name" value="RIBOFLAVIN KINASE"/>
    <property type="match status" value="1"/>
</dbReference>
<evidence type="ECO:0000256" key="7">
    <source>
        <dbReference type="ARBA" id="ARBA00047880"/>
    </source>
</evidence>
<evidence type="ECO:0000256" key="2">
    <source>
        <dbReference type="ARBA" id="ARBA00022630"/>
    </source>
</evidence>
<accession>A0AAU7DVC9</accession>
<feature type="domain" description="Riboflavin kinase" evidence="8">
    <location>
        <begin position="27"/>
        <end position="147"/>
    </location>
</feature>
<dbReference type="EMBL" id="CP146203">
    <property type="protein sequence ID" value="XBH21020.1"/>
    <property type="molecule type" value="Genomic_DNA"/>
</dbReference>
<dbReference type="EC" id="2.7.1.26" evidence="1"/>
<dbReference type="GO" id="GO:0005524">
    <property type="term" value="F:ATP binding"/>
    <property type="evidence" value="ECO:0007669"/>
    <property type="project" value="UniProtKB-KW"/>
</dbReference>
<dbReference type="InterPro" id="IPR023468">
    <property type="entry name" value="Riboflavin_kinase"/>
</dbReference>
<evidence type="ECO:0000313" key="9">
    <source>
        <dbReference type="EMBL" id="XBH21020.1"/>
    </source>
</evidence>
<dbReference type="InterPro" id="IPR023465">
    <property type="entry name" value="Riboflavin_kinase_dom_sf"/>
</dbReference>
<dbReference type="SMART" id="SM00904">
    <property type="entry name" value="Flavokinase"/>
    <property type="match status" value="1"/>
</dbReference>
<evidence type="ECO:0000256" key="4">
    <source>
        <dbReference type="ARBA" id="ARBA00022679"/>
    </source>
</evidence>
<protein>
    <recommendedName>
        <fullName evidence="1">riboflavin kinase</fullName>
        <ecNumber evidence="1">2.7.1.26</ecNumber>
    </recommendedName>
</protein>
<dbReference type="AlphaFoldDB" id="A0AAU7DVC9"/>
<evidence type="ECO:0000256" key="6">
    <source>
        <dbReference type="ARBA" id="ARBA00022840"/>
    </source>
</evidence>
<evidence type="ECO:0000256" key="3">
    <source>
        <dbReference type="ARBA" id="ARBA00022643"/>
    </source>
</evidence>
<keyword evidence="6" id="KW-0067">ATP-binding</keyword>
<keyword evidence="5" id="KW-0547">Nucleotide-binding</keyword>
<proteinExistence type="predicted"/>
<dbReference type="GO" id="GO:0009231">
    <property type="term" value="P:riboflavin biosynthetic process"/>
    <property type="evidence" value="ECO:0007669"/>
    <property type="project" value="InterPro"/>
</dbReference>
<keyword evidence="9" id="KW-0418">Kinase</keyword>
<dbReference type="PANTHER" id="PTHR22749">
    <property type="entry name" value="RIBOFLAVIN KINASE/FMN ADENYLYLTRANSFERASE"/>
    <property type="match status" value="1"/>
</dbReference>
<evidence type="ECO:0000259" key="8">
    <source>
        <dbReference type="SMART" id="SM00904"/>
    </source>
</evidence>
<organism evidence="9">
    <name type="scientific">Jonesiaceae bacterium BS-20</name>
    <dbReference type="NCBI Taxonomy" id="3120821"/>
    <lineage>
        <taxon>Bacteria</taxon>
        <taxon>Bacillati</taxon>
        <taxon>Actinomycetota</taxon>
        <taxon>Actinomycetes</taxon>
        <taxon>Micrococcales</taxon>
        <taxon>Jonesiaceae</taxon>
    </lineage>
</organism>
<gene>
    <name evidence="9" type="ORF">V5R04_12470</name>
</gene>
<dbReference type="InterPro" id="IPR015865">
    <property type="entry name" value="Riboflavin_kinase_bac/euk"/>
</dbReference>
<name>A0AAU7DVC9_9MICO</name>
<keyword evidence="3" id="KW-0288">FMN</keyword>
<dbReference type="GO" id="GO:0008531">
    <property type="term" value="F:riboflavin kinase activity"/>
    <property type="evidence" value="ECO:0007669"/>
    <property type="project" value="UniProtKB-EC"/>
</dbReference>
<dbReference type="Pfam" id="PF01687">
    <property type="entry name" value="Flavokinase"/>
    <property type="match status" value="1"/>
</dbReference>
<dbReference type="SUPFAM" id="SSF82114">
    <property type="entry name" value="Riboflavin kinase-like"/>
    <property type="match status" value="1"/>
</dbReference>
<reference evidence="9" key="1">
    <citation type="submission" date="2024-02" db="EMBL/GenBank/DDBJ databases">
        <title>Tomenella chthoni gen. nov. sp. nov., a member of the family Jonesiaceae isolated from bat guano.</title>
        <authorList>
            <person name="Miller S.L."/>
            <person name="King J."/>
            <person name="Sankaranarayanan K."/>
            <person name="Lawson P.A."/>
        </authorList>
    </citation>
    <scope>NUCLEOTIDE SEQUENCE</scope>
    <source>
        <strain evidence="9">BS-20</strain>
    </source>
</reference>
<evidence type="ECO:0000256" key="5">
    <source>
        <dbReference type="ARBA" id="ARBA00022741"/>
    </source>
</evidence>